<dbReference type="STRING" id="263475.AMD00_05060"/>
<keyword evidence="3 5" id="KW-0285">Flavoprotein</keyword>
<dbReference type="GO" id="GO:0050660">
    <property type="term" value="F:flavin adenine dinucleotide binding"/>
    <property type="evidence" value="ECO:0007669"/>
    <property type="project" value="InterPro"/>
</dbReference>
<sequence length="388" mass="43895">MNILNIEKINAFEEAIKSYYQEFRDIGLIIDEQPDRLHEFTDLASVQLLSRMMIPSEYNDHPFIINNTKFYGLTCIERVIGTEWLSYGDAGVVVGCPGPSLSGIIIQDFADEQQKEQYYSKLLSKPCWTFFALTEPNKGSDAMHIETNMKKVNACDGQRLLNGEKYFIGNGTRAEIGVVFARTTTGPIGIEMCLIEKDSDGFSAEALDTLGLRAPKLSRLTFQNVRINEEQIIGRHLSPLKRGMHGAITVFNKMRPTVAAMALGVSQATYDYMITNKKNLSLDQQQKLEHFQNELITTRNLIRQAALEVDINPRNGYVGSIAKVRATSLVKQITQYALDLFGEGAFFEHPYLNKWFRDAFAFENMEGTSNILKLNIFQSYMNGKISYV</sequence>
<evidence type="ECO:0000313" key="8">
    <source>
        <dbReference type="EMBL" id="KOO51812.1"/>
    </source>
</evidence>
<evidence type="ECO:0000256" key="3">
    <source>
        <dbReference type="ARBA" id="ARBA00022630"/>
    </source>
</evidence>
<evidence type="ECO:0000313" key="9">
    <source>
        <dbReference type="Proteomes" id="UP000036867"/>
    </source>
</evidence>
<evidence type="ECO:0000259" key="7">
    <source>
        <dbReference type="Pfam" id="PF02770"/>
    </source>
</evidence>
<dbReference type="InterPro" id="IPR046373">
    <property type="entry name" value="Acyl-CoA_Oxase/DH_mid-dom_sf"/>
</dbReference>
<dbReference type="Gene3D" id="2.40.110.10">
    <property type="entry name" value="Butyryl-CoA Dehydrogenase, subunit A, domain 2"/>
    <property type="match status" value="1"/>
</dbReference>
<dbReference type="Gene3D" id="1.10.540.10">
    <property type="entry name" value="Acyl-CoA dehydrogenase/oxidase, N-terminal domain"/>
    <property type="match status" value="1"/>
</dbReference>
<gene>
    <name evidence="8" type="ORF">AMD00_05060</name>
</gene>
<protein>
    <recommendedName>
        <fullName evidence="10">Acyl-CoA dehydrogenase</fullName>
    </recommendedName>
</protein>
<dbReference type="InterPro" id="IPR009100">
    <property type="entry name" value="AcylCoA_DH/oxidase_NM_dom_sf"/>
</dbReference>
<reference evidence="9" key="1">
    <citation type="submission" date="2015-08" db="EMBL/GenBank/DDBJ databases">
        <title>Fjat-10028 dsm 16317.</title>
        <authorList>
            <person name="Liu B."/>
            <person name="Wang J."/>
            <person name="Zhu Y."/>
            <person name="Liu G."/>
            <person name="Chen Q."/>
            <person name="Chen Z."/>
            <person name="Lan J."/>
            <person name="Che J."/>
            <person name="Ge C."/>
            <person name="Shi H."/>
            <person name="Pan Z."/>
            <person name="Liu X."/>
        </authorList>
    </citation>
    <scope>NUCLEOTIDE SEQUENCE [LARGE SCALE GENOMIC DNA]</scope>
    <source>
        <strain evidence="9">DSM 16317</strain>
    </source>
</reference>
<evidence type="ECO:0000256" key="1">
    <source>
        <dbReference type="ARBA" id="ARBA00001974"/>
    </source>
</evidence>
<feature type="domain" description="Acyl-CoA dehydrogenase/oxidase C-terminal" evidence="6">
    <location>
        <begin position="242"/>
        <end position="378"/>
    </location>
</feature>
<accession>A0A0M0LLM1</accession>
<dbReference type="Gene3D" id="1.20.140.10">
    <property type="entry name" value="Butyryl-CoA Dehydrogenase, subunit A, domain 3"/>
    <property type="match status" value="1"/>
</dbReference>
<dbReference type="PANTHER" id="PTHR43884:SF12">
    <property type="entry name" value="ISOVALERYL-COA DEHYDROGENASE, MITOCHONDRIAL-RELATED"/>
    <property type="match status" value="1"/>
</dbReference>
<dbReference type="EMBL" id="LILB01000001">
    <property type="protein sequence ID" value="KOO51812.1"/>
    <property type="molecule type" value="Genomic_DNA"/>
</dbReference>
<evidence type="ECO:0000256" key="2">
    <source>
        <dbReference type="ARBA" id="ARBA00009347"/>
    </source>
</evidence>
<name>A0A0M0LLM1_9BACL</name>
<dbReference type="Pfam" id="PF02770">
    <property type="entry name" value="Acyl-CoA_dh_M"/>
    <property type="match status" value="1"/>
</dbReference>
<comment type="cofactor">
    <cofactor evidence="1 5">
        <name>FAD</name>
        <dbReference type="ChEBI" id="CHEBI:57692"/>
    </cofactor>
</comment>
<dbReference type="SUPFAM" id="SSF47203">
    <property type="entry name" value="Acyl-CoA dehydrogenase C-terminal domain-like"/>
    <property type="match status" value="1"/>
</dbReference>
<proteinExistence type="inferred from homology"/>
<dbReference type="InterPro" id="IPR036250">
    <property type="entry name" value="AcylCo_DH-like_C"/>
</dbReference>
<dbReference type="PANTHER" id="PTHR43884">
    <property type="entry name" value="ACYL-COA DEHYDROGENASE"/>
    <property type="match status" value="1"/>
</dbReference>
<evidence type="ECO:0000259" key="6">
    <source>
        <dbReference type="Pfam" id="PF00441"/>
    </source>
</evidence>
<dbReference type="InterPro" id="IPR037069">
    <property type="entry name" value="AcylCoA_DH/ox_N_sf"/>
</dbReference>
<keyword evidence="4 5" id="KW-0274">FAD</keyword>
<dbReference type="Proteomes" id="UP000036867">
    <property type="component" value="Unassembled WGS sequence"/>
</dbReference>
<organism evidence="8 9">
    <name type="scientific">Viridibacillus arvi</name>
    <dbReference type="NCBI Taxonomy" id="263475"/>
    <lineage>
        <taxon>Bacteria</taxon>
        <taxon>Bacillati</taxon>
        <taxon>Bacillota</taxon>
        <taxon>Bacilli</taxon>
        <taxon>Bacillales</taxon>
        <taxon>Caryophanaceae</taxon>
        <taxon>Viridibacillus</taxon>
    </lineage>
</organism>
<keyword evidence="9" id="KW-1185">Reference proteome</keyword>
<comment type="caution">
    <text evidence="8">The sequence shown here is derived from an EMBL/GenBank/DDBJ whole genome shotgun (WGS) entry which is preliminary data.</text>
</comment>
<evidence type="ECO:0000256" key="5">
    <source>
        <dbReference type="RuleBase" id="RU362125"/>
    </source>
</evidence>
<dbReference type="GO" id="GO:0003995">
    <property type="term" value="F:acyl-CoA dehydrogenase activity"/>
    <property type="evidence" value="ECO:0007669"/>
    <property type="project" value="TreeGrafter"/>
</dbReference>
<keyword evidence="5" id="KW-0560">Oxidoreductase</keyword>
<evidence type="ECO:0008006" key="10">
    <source>
        <dbReference type="Google" id="ProtNLM"/>
    </source>
</evidence>
<feature type="domain" description="Acyl-CoA oxidase/dehydrogenase middle" evidence="7">
    <location>
        <begin position="131"/>
        <end position="225"/>
    </location>
</feature>
<dbReference type="CDD" id="cd00567">
    <property type="entry name" value="ACAD"/>
    <property type="match status" value="1"/>
</dbReference>
<dbReference type="Pfam" id="PF00441">
    <property type="entry name" value="Acyl-CoA_dh_1"/>
    <property type="match status" value="1"/>
</dbReference>
<comment type="similarity">
    <text evidence="2 5">Belongs to the acyl-CoA dehydrogenase family.</text>
</comment>
<dbReference type="InterPro" id="IPR009075">
    <property type="entry name" value="AcylCo_DH/oxidase_C"/>
</dbReference>
<dbReference type="SUPFAM" id="SSF56645">
    <property type="entry name" value="Acyl-CoA dehydrogenase NM domain-like"/>
    <property type="match status" value="1"/>
</dbReference>
<dbReference type="AlphaFoldDB" id="A0A0M0LLM1"/>
<evidence type="ECO:0000256" key="4">
    <source>
        <dbReference type="ARBA" id="ARBA00022827"/>
    </source>
</evidence>
<dbReference type="InterPro" id="IPR006091">
    <property type="entry name" value="Acyl-CoA_Oxase/DH_mid-dom"/>
</dbReference>